<dbReference type="EMBL" id="JACHUQ010000005">
    <property type="protein sequence ID" value="MBZ7974480.1"/>
    <property type="molecule type" value="Genomic_DNA"/>
</dbReference>
<sequence length="95" mass="10775">MQNTKKHQHSQKHIKAISNRLSRTIGHLEAVKNMVKRDEDCSKILIQLAAIKAAVNNTAKAVLKEHLAHCIHHTCSKENKQSIEDLNKAIDMFVK</sequence>
<accession>A0ACC5W1Z8</accession>
<organism evidence="1 2">
    <name type="scientific">Campylobacter molothri</name>
    <dbReference type="NCBI Taxonomy" id="1032242"/>
    <lineage>
        <taxon>Bacteria</taxon>
        <taxon>Pseudomonadati</taxon>
        <taxon>Campylobacterota</taxon>
        <taxon>Epsilonproteobacteria</taxon>
        <taxon>Campylobacterales</taxon>
        <taxon>Campylobacteraceae</taxon>
        <taxon>Campylobacter</taxon>
    </lineage>
</organism>
<reference evidence="1" key="1">
    <citation type="submission" date="2020-07" db="EMBL/GenBank/DDBJ databases">
        <title>Campylobacter molothri sp. nov. isolated from wild birds.</title>
        <authorList>
            <person name="Miller W.G."/>
            <person name="Chapman M.H."/>
            <person name="Yee E."/>
            <person name="Lopes B.S."/>
            <person name="Forbes K.J."/>
        </authorList>
    </citation>
    <scope>NUCLEOTIDE SEQUENCE</scope>
    <source>
        <strain evidence="1">RM9754</strain>
    </source>
</reference>
<dbReference type="Proteomes" id="UP001319828">
    <property type="component" value="Unassembled WGS sequence"/>
</dbReference>
<gene>
    <name evidence="1" type="ORF">H2252_03720</name>
</gene>
<evidence type="ECO:0000313" key="1">
    <source>
        <dbReference type="EMBL" id="MBZ7974480.1"/>
    </source>
</evidence>
<keyword evidence="2" id="KW-1185">Reference proteome</keyword>
<protein>
    <submittedName>
        <fullName evidence="1">Metal-sensing transcriptional repressor</fullName>
    </submittedName>
</protein>
<evidence type="ECO:0000313" key="2">
    <source>
        <dbReference type="Proteomes" id="UP001319828"/>
    </source>
</evidence>
<proteinExistence type="predicted"/>
<comment type="caution">
    <text evidence="1">The sequence shown here is derived from an EMBL/GenBank/DDBJ whole genome shotgun (WGS) entry which is preliminary data.</text>
</comment>
<name>A0ACC5W1Z8_9BACT</name>